<dbReference type="GO" id="GO:0032259">
    <property type="term" value="P:methylation"/>
    <property type="evidence" value="ECO:0007669"/>
    <property type="project" value="UniProtKB-KW"/>
</dbReference>
<proteinExistence type="predicted"/>
<accession>A0ABW1XG89</accession>
<dbReference type="CDD" id="cd02440">
    <property type="entry name" value="AdoMet_MTases"/>
    <property type="match status" value="1"/>
</dbReference>
<gene>
    <name evidence="3" type="ORF">ACFP85_02610</name>
</gene>
<feature type="domain" description="23S rRNA (guanine(745)-N(1))-methyltransferase N-terminal" evidence="2">
    <location>
        <begin position="6"/>
        <end position="49"/>
    </location>
</feature>
<dbReference type="EMBL" id="JBHSUS010000001">
    <property type="protein sequence ID" value="MFC6439044.1"/>
    <property type="molecule type" value="Genomic_DNA"/>
</dbReference>
<dbReference type="GO" id="GO:0008168">
    <property type="term" value="F:methyltransferase activity"/>
    <property type="evidence" value="ECO:0007669"/>
    <property type="project" value="UniProtKB-KW"/>
</dbReference>
<dbReference type="Pfam" id="PF13649">
    <property type="entry name" value="Methyltransf_25"/>
    <property type="match status" value="1"/>
</dbReference>
<comment type="caution">
    <text evidence="3">The sequence shown here is derived from an EMBL/GenBank/DDBJ whole genome shotgun (WGS) entry which is preliminary data.</text>
</comment>
<dbReference type="Pfam" id="PF21302">
    <property type="entry name" value="Zn_ribbon_RlmA"/>
    <property type="match status" value="1"/>
</dbReference>
<keyword evidence="4" id="KW-1185">Reference proteome</keyword>
<feature type="domain" description="Methyltransferase" evidence="1">
    <location>
        <begin position="91"/>
        <end position="173"/>
    </location>
</feature>
<dbReference type="InterPro" id="IPR029063">
    <property type="entry name" value="SAM-dependent_MTases_sf"/>
</dbReference>
<dbReference type="SUPFAM" id="SSF53335">
    <property type="entry name" value="S-adenosyl-L-methionine-dependent methyltransferases"/>
    <property type="match status" value="1"/>
</dbReference>
<protein>
    <submittedName>
        <fullName evidence="3">RNA methyltransferase</fullName>
    </submittedName>
</protein>
<name>A0ABW1XG89_9ALTE</name>
<evidence type="ECO:0000259" key="2">
    <source>
        <dbReference type="Pfam" id="PF21302"/>
    </source>
</evidence>
<sequence length="275" mass="30494">MTDSLYQCPVCQLPLTLAERTYRCDNGHSFDQHKKGYVNLLLVQNKRSKMPGDDADMVQSRRRFLNSGFYQPMAMALAELCKQQLPADARVWDAGCGEGYYTHIIASHNPGFAMQGLDISKPAIQAASQYKGIEWCVASSANPPYRDASIDGIVSVFSQVDAAAFARVLKPAGKVFLILPDADHLAALRALIYANVRDYDTSKHLSYLGQGFSLLSETRLEVPLALTSAEQIQDLIGMTPHAHRLSAEVRERLASLESLNDNACFKLYVFEKSRT</sequence>
<dbReference type="InterPro" id="IPR048647">
    <property type="entry name" value="RlmA_N"/>
</dbReference>
<dbReference type="InterPro" id="IPR016718">
    <property type="entry name" value="rRNA_m1G-MeTrfase_A_prd"/>
</dbReference>
<dbReference type="Proteomes" id="UP001596364">
    <property type="component" value="Unassembled WGS sequence"/>
</dbReference>
<dbReference type="PIRSF" id="PIRSF018249">
    <property type="entry name" value="MyrA_prd"/>
    <property type="match status" value="1"/>
</dbReference>
<reference evidence="4" key="1">
    <citation type="journal article" date="2019" name="Int. J. Syst. Evol. Microbiol.">
        <title>The Global Catalogue of Microorganisms (GCM) 10K type strain sequencing project: providing services to taxonomists for standard genome sequencing and annotation.</title>
        <authorList>
            <consortium name="The Broad Institute Genomics Platform"/>
            <consortium name="The Broad Institute Genome Sequencing Center for Infectious Disease"/>
            <person name="Wu L."/>
            <person name="Ma J."/>
        </authorList>
    </citation>
    <scope>NUCLEOTIDE SEQUENCE [LARGE SCALE GENOMIC DNA]</scope>
    <source>
        <strain evidence="4">CGMCC 1.16031</strain>
    </source>
</reference>
<evidence type="ECO:0000313" key="4">
    <source>
        <dbReference type="Proteomes" id="UP001596364"/>
    </source>
</evidence>
<keyword evidence="3" id="KW-0489">Methyltransferase</keyword>
<dbReference type="RefSeq" id="WP_131259146.1">
    <property type="nucleotide sequence ID" value="NZ_JBHSUS010000001.1"/>
</dbReference>
<evidence type="ECO:0000313" key="3">
    <source>
        <dbReference type="EMBL" id="MFC6439044.1"/>
    </source>
</evidence>
<evidence type="ECO:0000259" key="1">
    <source>
        <dbReference type="Pfam" id="PF13649"/>
    </source>
</evidence>
<dbReference type="InterPro" id="IPR041698">
    <property type="entry name" value="Methyltransf_25"/>
</dbReference>
<organism evidence="3 4">
    <name type="scientific">Pseudobowmanella zhangzhouensis</name>
    <dbReference type="NCBI Taxonomy" id="1537679"/>
    <lineage>
        <taxon>Bacteria</taxon>
        <taxon>Pseudomonadati</taxon>
        <taxon>Pseudomonadota</taxon>
        <taxon>Gammaproteobacteria</taxon>
        <taxon>Alteromonadales</taxon>
        <taxon>Alteromonadaceae</taxon>
    </lineage>
</organism>
<dbReference type="Gene3D" id="3.40.50.150">
    <property type="entry name" value="Vaccinia Virus protein VP39"/>
    <property type="match status" value="1"/>
</dbReference>
<keyword evidence="3" id="KW-0808">Transferase</keyword>